<dbReference type="GO" id="GO:0180010">
    <property type="term" value="P:co-transcriptional mRNA 3'-end processing, cleavage and polyadenylation pathway"/>
    <property type="evidence" value="ECO:0007669"/>
    <property type="project" value="UniProtKB-UniRule"/>
</dbReference>
<dbReference type="STRING" id="698492.A0A0E9N9I2"/>
<keyword evidence="8" id="KW-1185">Reference proteome</keyword>
<dbReference type="PANTHER" id="PTHR19980:SF0">
    <property type="entry name" value="CLEAVAGE STIMULATION FACTOR SUBUNIT 3"/>
    <property type="match status" value="1"/>
</dbReference>
<comment type="function">
    <text evidence="3">Component of the cleavage factor IA (CFIA) complex, which is involved in the endonucleolytic cleavage during polyadenylation-dependent pre-mRNA 3'-end formation.</text>
</comment>
<dbReference type="OMA" id="VQLWSVY"/>
<dbReference type="Proteomes" id="UP000033140">
    <property type="component" value="Unassembled WGS sequence"/>
</dbReference>
<feature type="region of interest" description="Disordered" evidence="5">
    <location>
        <begin position="1"/>
        <end position="99"/>
    </location>
</feature>
<dbReference type="PANTHER" id="PTHR19980">
    <property type="entry name" value="RNA CLEAVAGE STIMULATION FACTOR"/>
    <property type="match status" value="1"/>
</dbReference>
<dbReference type="GO" id="GO:0003729">
    <property type="term" value="F:mRNA binding"/>
    <property type="evidence" value="ECO:0007669"/>
    <property type="project" value="TreeGrafter"/>
</dbReference>
<sequence>MSSPPYSPSHTTEEPEVPRTSDEPSTEESPLPSLQGEVDQTSAVNPQIQTLSSGAVQMSESAERPGPQRISSTAVERATPALAPTEAQSGSSLVLELDSEAEEAQAQALQYAPEVLTTSDDKAVPPALSSIAEPEPSAIAAAMASASPVLPKIPKRKRLANDHIGQLQDRIAADPKDFDAWKSLIEEQEEKEKFDDARETYERFLKLYPLAGPMWISYLKMELAQDDHVRAQTIFTKCLRSVLDLDLWRFYLDYIRRVNNVLTGGAQARMIISQAYEFVLSNIGMDYESGPIWKDYLDFIKSGEATTSWEESQKMDHTRKTYQRAICIPLSNIEQLWREYDQFENGINRTTARKFLAERSPSYMTARSSLKELRSIIDSLDRKGLPKTPTFTKQDREKVEAWKKWIAWERSDPLVLEDAEALKSRVMYACQRAMMSMYFHPEIWFSVVEYAMTVDDQMALEFLKTGMAANPSSLLLHFQFAEIEESRGRPENVKQTLQSLVDSLQGEMERVQREWNEAKADAGDSKVEEEYTIEDEDENEGAKVAKPNKRLEAINTKYKAQIDTLARESSIVWVMFLRTTRRIEGLKPARQVFTRARKAPNQTYEVFVASALMEYHWNKEPGVAVKIFELGMKAYSENAHFVLQYLKFLRNINDETNARALFERTITKLSPEAALPLYEHFYNYESNYGDLSAALKLDARMAELYPQRTSLERFRTRYSYLDFDAIAEHDLGGNVESKKPAQPAKEVDSDAEESAVESDDDRYRSAPTKSAVSRLREEEGASPRKKDRKKDNKRDRDGEKASSGGTKRKEAPPLPDPLMYLLSVLPPADMYQGALFKVDELIRLLQEANLPPPPISYDDGEAAKRQRMDDDFRGTPPPRRRG</sequence>
<keyword evidence="4" id="KW-0175">Coiled coil</keyword>
<feature type="region of interest" description="Disordered" evidence="5">
    <location>
        <begin position="848"/>
        <end position="882"/>
    </location>
</feature>
<dbReference type="InterPro" id="IPR008847">
    <property type="entry name" value="Suf"/>
</dbReference>
<gene>
    <name evidence="7" type="ORF">G7K_0710-t1</name>
</gene>
<feature type="region of interest" description="Disordered" evidence="5">
    <location>
        <begin position="733"/>
        <end position="815"/>
    </location>
</feature>
<dbReference type="SUPFAM" id="SSF48452">
    <property type="entry name" value="TPR-like"/>
    <property type="match status" value="2"/>
</dbReference>
<accession>A0A0E9N9I2</accession>
<dbReference type="InterPro" id="IPR011990">
    <property type="entry name" value="TPR-like_helical_dom_sf"/>
</dbReference>
<evidence type="ECO:0000313" key="8">
    <source>
        <dbReference type="Proteomes" id="UP000033140"/>
    </source>
</evidence>
<evidence type="ECO:0000256" key="5">
    <source>
        <dbReference type="SAM" id="MobiDB-lite"/>
    </source>
</evidence>
<keyword evidence="2 3" id="KW-0539">Nucleus</keyword>
<comment type="caution">
    <text evidence="7">The sequence shown here is derived from an EMBL/GenBank/DDBJ whole genome shotgun (WGS) entry which is preliminary data.</text>
</comment>
<protein>
    <recommendedName>
        <fullName evidence="3">mRNA 3'-end-processing protein RNA14</fullName>
    </recommendedName>
</protein>
<evidence type="ECO:0000256" key="2">
    <source>
        <dbReference type="ARBA" id="ARBA00023242"/>
    </source>
</evidence>
<keyword evidence="3" id="KW-0963">Cytoplasm</keyword>
<evidence type="ECO:0000256" key="4">
    <source>
        <dbReference type="SAM" id="Coils"/>
    </source>
</evidence>
<dbReference type="InterPro" id="IPR003107">
    <property type="entry name" value="HAT"/>
</dbReference>
<dbReference type="EMBL" id="BACD03000004">
    <property type="protein sequence ID" value="GAO46479.1"/>
    <property type="molecule type" value="Genomic_DNA"/>
</dbReference>
<evidence type="ECO:0000259" key="6">
    <source>
        <dbReference type="Pfam" id="PF05843"/>
    </source>
</evidence>
<dbReference type="SMART" id="SM00386">
    <property type="entry name" value="HAT"/>
    <property type="match status" value="7"/>
</dbReference>
<organism evidence="7 8">
    <name type="scientific">Saitoella complicata (strain BCRC 22490 / CBS 7301 / JCM 7358 / NBRC 10748 / NRRL Y-17804)</name>
    <dbReference type="NCBI Taxonomy" id="698492"/>
    <lineage>
        <taxon>Eukaryota</taxon>
        <taxon>Fungi</taxon>
        <taxon>Dikarya</taxon>
        <taxon>Ascomycota</taxon>
        <taxon>Taphrinomycotina</taxon>
        <taxon>Taphrinomycotina incertae sedis</taxon>
        <taxon>Saitoella</taxon>
    </lineage>
</organism>
<feature type="compositionally biased region" description="Basic and acidic residues" evidence="5">
    <location>
        <begin position="774"/>
        <end position="800"/>
    </location>
</feature>
<feature type="compositionally biased region" description="Acidic residues" evidence="5">
    <location>
        <begin position="749"/>
        <end position="760"/>
    </location>
</feature>
<dbReference type="AlphaFoldDB" id="A0A0E9N9I2"/>
<feature type="compositionally biased region" description="Polar residues" evidence="5">
    <location>
        <begin position="38"/>
        <end position="60"/>
    </location>
</feature>
<dbReference type="Gene3D" id="1.25.40.1040">
    <property type="match status" value="1"/>
</dbReference>
<keyword evidence="3" id="KW-0507">mRNA processing</keyword>
<evidence type="ECO:0000313" key="7">
    <source>
        <dbReference type="EMBL" id="GAO46479.1"/>
    </source>
</evidence>
<dbReference type="GO" id="GO:0005737">
    <property type="term" value="C:cytoplasm"/>
    <property type="evidence" value="ECO:0007669"/>
    <property type="project" value="UniProtKB-SubCell"/>
</dbReference>
<reference evidence="7 8" key="1">
    <citation type="journal article" date="2011" name="J. Gen. Appl. Microbiol.">
        <title>Draft genome sequencing of the enigmatic yeast Saitoella complicata.</title>
        <authorList>
            <person name="Nishida H."/>
            <person name="Hamamoto M."/>
            <person name="Sugiyama J."/>
        </authorList>
    </citation>
    <scope>NUCLEOTIDE SEQUENCE [LARGE SCALE GENOMIC DNA]</scope>
    <source>
        <strain evidence="7 8">NRRL Y-17804</strain>
    </source>
</reference>
<reference evidence="7 8" key="3">
    <citation type="journal article" date="2015" name="Genome Announc.">
        <title>Draft Genome Sequence of the Archiascomycetous Yeast Saitoella complicata.</title>
        <authorList>
            <person name="Yamauchi K."/>
            <person name="Kondo S."/>
            <person name="Hamamoto M."/>
            <person name="Takahashi Y."/>
            <person name="Ogura Y."/>
            <person name="Hayashi T."/>
            <person name="Nishida H."/>
        </authorList>
    </citation>
    <scope>NUCLEOTIDE SEQUENCE [LARGE SCALE GENOMIC DNA]</scope>
    <source>
        <strain evidence="7 8">NRRL Y-17804</strain>
    </source>
</reference>
<name>A0A0E9N9I2_SAICN</name>
<feature type="compositionally biased region" description="Basic and acidic residues" evidence="5">
    <location>
        <begin position="861"/>
        <end position="873"/>
    </location>
</feature>
<keyword evidence="1" id="KW-0677">Repeat</keyword>
<dbReference type="InterPro" id="IPR045243">
    <property type="entry name" value="Rna14-like"/>
</dbReference>
<reference evidence="7 8" key="2">
    <citation type="journal article" date="2014" name="J. Gen. Appl. Microbiol.">
        <title>The early diverging ascomycetous budding yeast Saitoella complicata has three histone deacetylases belonging to the Clr6, Hos2, and Rpd3 lineages.</title>
        <authorList>
            <person name="Nishida H."/>
            <person name="Matsumoto T."/>
            <person name="Kondo S."/>
            <person name="Hamamoto M."/>
            <person name="Yoshikawa H."/>
        </authorList>
    </citation>
    <scope>NUCLEOTIDE SEQUENCE [LARGE SCALE GENOMIC DNA]</scope>
    <source>
        <strain evidence="7 8">NRRL Y-17804</strain>
    </source>
</reference>
<feature type="coiled-coil region" evidence="4">
    <location>
        <begin position="494"/>
        <end position="521"/>
    </location>
</feature>
<feature type="compositionally biased region" description="Polar residues" evidence="5">
    <location>
        <begin position="1"/>
        <end position="10"/>
    </location>
</feature>
<evidence type="ECO:0000256" key="1">
    <source>
        <dbReference type="ARBA" id="ARBA00022737"/>
    </source>
</evidence>
<evidence type="ECO:0000256" key="3">
    <source>
        <dbReference type="RuleBase" id="RU369035"/>
    </source>
</evidence>
<dbReference type="GO" id="GO:0005634">
    <property type="term" value="C:nucleus"/>
    <property type="evidence" value="ECO:0007669"/>
    <property type="project" value="UniProtKB-SubCell"/>
</dbReference>
<feature type="compositionally biased region" description="Basic and acidic residues" evidence="5">
    <location>
        <begin position="11"/>
        <end position="22"/>
    </location>
</feature>
<proteinExistence type="predicted"/>
<comment type="subcellular location">
    <subcellularLocation>
        <location evidence="3">Nucleus</location>
    </subcellularLocation>
    <subcellularLocation>
        <location evidence="3">Cytoplasm</location>
    </subcellularLocation>
    <text evidence="3">Nucleus and/or cytoplasm.</text>
</comment>
<dbReference type="Pfam" id="PF05843">
    <property type="entry name" value="Suf"/>
    <property type="match status" value="1"/>
</dbReference>
<feature type="domain" description="Suppressor of forked" evidence="6">
    <location>
        <begin position="162"/>
        <end position="731"/>
    </location>
</feature>